<dbReference type="GO" id="GO:0005524">
    <property type="term" value="F:ATP binding"/>
    <property type="evidence" value="ECO:0007669"/>
    <property type="project" value="InterPro"/>
</dbReference>
<sequence length="489" mass="55634">MKTEPRNVFRYPDGISPMEHQTQAMRKAWNKTEFALFMEMGTGKTFTTIALAGHRFNQRQIDGVLVIVPTPIKPVWEWEVRDMSPVPSIAHVHDSGGDKETMRFIESEHEDKLKYLVIGVEALSQGKAHGLALAFVRKHNALVVVDESSRIKNADAARTKKAIRCGDSAAYRMILTGTPITQGIIDLFGQFRFLGEHIIGLKSFFVFRNMYCIMGGFQGKKVLGYQREEELMDKIAPYVYQVKKTECLDLPEKVYRSITVSPTKEQLSAMKELKDFFETEQDGDVLTVSTVLDRMTRFQQILGGNFPFLDKDGAYDVKPISGPNPKMDAMLEDIADLDRNAKVIIWARFRAEIEQISKRLREVYGDDSVIEYHGGISESDRKASIPRFQDSSDPSRFFVANQQTAGMGITLTIATFAYYYSNSFSLEQRLQSEDRNHRKGQRNVCTYIDIWCKADADLMVGRALKSKKDLAVLVDEELQRRIATTRRAT</sequence>
<dbReference type="EMBL" id="KM612264">
    <property type="protein sequence ID" value="AIZ01624.1"/>
    <property type="molecule type" value="Genomic_DNA"/>
</dbReference>
<keyword evidence="1" id="KW-0378">Hydrolase</keyword>
<evidence type="ECO:0000259" key="2">
    <source>
        <dbReference type="PROSITE" id="PS51192"/>
    </source>
</evidence>
<name>A0A0A7HEI7_9CAUD</name>
<organism evidence="4 5">
    <name type="scientific">Vibrio phage J2</name>
    <dbReference type="NCBI Taxonomy" id="1558467"/>
    <lineage>
        <taxon>Viruses</taxon>
        <taxon>Duplodnaviria</taxon>
        <taxon>Heunggongvirae</taxon>
        <taxon>Uroviricota</taxon>
        <taxon>Caudoviricetes</taxon>
        <taxon>Enhodamvirus</taxon>
        <taxon>Enhodamvirus VP2</taxon>
    </lineage>
</organism>
<dbReference type="Pfam" id="PF00271">
    <property type="entry name" value="Helicase_C"/>
    <property type="match status" value="1"/>
</dbReference>
<dbReference type="Proteomes" id="UP000030722">
    <property type="component" value="Genome"/>
</dbReference>
<evidence type="ECO:0000259" key="3">
    <source>
        <dbReference type="PROSITE" id="PS51194"/>
    </source>
</evidence>
<feature type="domain" description="Helicase C-terminal" evidence="3">
    <location>
        <begin position="326"/>
        <end position="479"/>
    </location>
</feature>
<dbReference type="GO" id="GO:0004386">
    <property type="term" value="F:helicase activity"/>
    <property type="evidence" value="ECO:0007669"/>
    <property type="project" value="UniProtKB-KW"/>
</dbReference>
<dbReference type="KEGG" id="vg:24725186"/>
<proteinExistence type="predicted"/>
<reference evidence="4 5" key="1">
    <citation type="submission" date="2014-09" db="EMBL/GenBank/DDBJ databases">
        <title>Complete genome sequences of seven Vibrio cholerae phages isolated in China.</title>
        <authorList>
            <person name="Bhandare S.G."/>
            <person name="Warry A."/>
            <person name="Emes R.D."/>
            <person name="Su J."/>
            <person name="Barrow P.A."/>
            <person name="Atterbury R.J."/>
        </authorList>
    </citation>
    <scope>NUCLEOTIDE SEQUENCE [LARGE SCALE GENOMIC DNA]</scope>
</reference>
<protein>
    <submittedName>
        <fullName evidence="4">Superfamily II DNA/RNA helicase</fullName>
    </submittedName>
</protein>
<dbReference type="InterPro" id="IPR049730">
    <property type="entry name" value="SNF2/RAD54-like_C"/>
</dbReference>
<dbReference type="SMART" id="SM00487">
    <property type="entry name" value="DEXDc"/>
    <property type="match status" value="1"/>
</dbReference>
<dbReference type="SUPFAM" id="SSF52540">
    <property type="entry name" value="P-loop containing nucleoside triphosphate hydrolases"/>
    <property type="match status" value="2"/>
</dbReference>
<accession>A0A0A7HEI7</accession>
<dbReference type="SMART" id="SM00490">
    <property type="entry name" value="HELICc"/>
    <property type="match status" value="1"/>
</dbReference>
<dbReference type="InterPro" id="IPR001650">
    <property type="entry name" value="Helicase_C-like"/>
</dbReference>
<dbReference type="Gene3D" id="3.40.50.300">
    <property type="entry name" value="P-loop containing nucleotide triphosphate hydrolases"/>
    <property type="match status" value="1"/>
</dbReference>
<dbReference type="GO" id="GO:0016787">
    <property type="term" value="F:hydrolase activity"/>
    <property type="evidence" value="ECO:0007669"/>
    <property type="project" value="UniProtKB-KW"/>
</dbReference>
<evidence type="ECO:0000313" key="5">
    <source>
        <dbReference type="Proteomes" id="UP000030722"/>
    </source>
</evidence>
<dbReference type="InterPro" id="IPR027417">
    <property type="entry name" value="P-loop_NTPase"/>
</dbReference>
<dbReference type="InterPro" id="IPR038718">
    <property type="entry name" value="SNF2-like_sf"/>
</dbReference>
<dbReference type="CDD" id="cd18793">
    <property type="entry name" value="SF2_C_SNF"/>
    <property type="match status" value="1"/>
</dbReference>
<evidence type="ECO:0000256" key="1">
    <source>
        <dbReference type="ARBA" id="ARBA00022801"/>
    </source>
</evidence>
<dbReference type="RefSeq" id="YP_009152784.1">
    <property type="nucleotide sequence ID" value="NC_027393.1"/>
</dbReference>
<keyword evidence="4" id="KW-0347">Helicase</keyword>
<gene>
    <name evidence="4" type="ORF">J2_0033</name>
</gene>
<dbReference type="PANTHER" id="PTHR45766:SF6">
    <property type="entry name" value="SWI_SNF-RELATED MATRIX-ASSOCIATED ACTIN-DEPENDENT REGULATOR OF CHROMATIN SUBFAMILY A-LIKE PROTEIN 1"/>
    <property type="match status" value="1"/>
</dbReference>
<dbReference type="GO" id="GO:0031297">
    <property type="term" value="P:replication fork processing"/>
    <property type="evidence" value="ECO:0007669"/>
    <property type="project" value="TreeGrafter"/>
</dbReference>
<dbReference type="OrthoDB" id="2514at10239"/>
<dbReference type="InterPro" id="IPR014001">
    <property type="entry name" value="Helicase_ATP-bd"/>
</dbReference>
<dbReference type="PROSITE" id="PS51192">
    <property type="entry name" value="HELICASE_ATP_BIND_1"/>
    <property type="match status" value="1"/>
</dbReference>
<keyword evidence="4" id="KW-0547">Nucleotide-binding</keyword>
<dbReference type="InterPro" id="IPR000330">
    <property type="entry name" value="SNF2_N"/>
</dbReference>
<dbReference type="GO" id="GO:0006281">
    <property type="term" value="P:DNA repair"/>
    <property type="evidence" value="ECO:0007669"/>
    <property type="project" value="TreeGrafter"/>
</dbReference>
<dbReference type="GeneID" id="24725186"/>
<keyword evidence="4" id="KW-0067">ATP-binding</keyword>
<dbReference type="Pfam" id="PF00176">
    <property type="entry name" value="SNF2-rel_dom"/>
    <property type="match status" value="1"/>
</dbReference>
<feature type="domain" description="Helicase ATP-binding" evidence="2">
    <location>
        <begin position="25"/>
        <end position="197"/>
    </location>
</feature>
<dbReference type="PROSITE" id="PS51194">
    <property type="entry name" value="HELICASE_CTER"/>
    <property type="match status" value="1"/>
</dbReference>
<dbReference type="Gene3D" id="3.40.50.10810">
    <property type="entry name" value="Tandem AAA-ATPase domain"/>
    <property type="match status" value="1"/>
</dbReference>
<evidence type="ECO:0000313" key="4">
    <source>
        <dbReference type="EMBL" id="AIZ01624.1"/>
    </source>
</evidence>
<dbReference type="PANTHER" id="PTHR45766">
    <property type="entry name" value="DNA ANNEALING HELICASE AND ENDONUCLEASE ZRANB3 FAMILY MEMBER"/>
    <property type="match status" value="1"/>
</dbReference>